<evidence type="ECO:0000259" key="7">
    <source>
        <dbReference type="PROSITE" id="PS51032"/>
    </source>
</evidence>
<gene>
    <name evidence="8" type="ORF">NE237_022938</name>
</gene>
<feature type="domain" description="AP2/ERF" evidence="7">
    <location>
        <begin position="98"/>
        <end position="152"/>
    </location>
</feature>
<protein>
    <recommendedName>
        <fullName evidence="7">AP2/ERF domain-containing protein</fullName>
    </recommendedName>
</protein>
<keyword evidence="9" id="KW-1185">Reference proteome</keyword>
<dbReference type="Proteomes" id="UP001141806">
    <property type="component" value="Unassembled WGS sequence"/>
</dbReference>
<evidence type="ECO:0000256" key="2">
    <source>
        <dbReference type="ARBA" id="ARBA00023015"/>
    </source>
</evidence>
<accession>A0A9Q0HBX7</accession>
<dbReference type="GO" id="GO:0005634">
    <property type="term" value="C:nucleus"/>
    <property type="evidence" value="ECO:0007669"/>
    <property type="project" value="UniProtKB-SubCell"/>
</dbReference>
<dbReference type="OrthoDB" id="642765at2759"/>
<evidence type="ECO:0000256" key="4">
    <source>
        <dbReference type="ARBA" id="ARBA00023163"/>
    </source>
</evidence>
<dbReference type="EMBL" id="JAMYWD010000008">
    <property type="protein sequence ID" value="KAJ4962999.1"/>
    <property type="molecule type" value="Genomic_DNA"/>
</dbReference>
<dbReference type="GO" id="GO:0003700">
    <property type="term" value="F:DNA-binding transcription factor activity"/>
    <property type="evidence" value="ECO:0007669"/>
    <property type="project" value="InterPro"/>
</dbReference>
<organism evidence="8 9">
    <name type="scientific">Protea cynaroides</name>
    <dbReference type="NCBI Taxonomy" id="273540"/>
    <lineage>
        <taxon>Eukaryota</taxon>
        <taxon>Viridiplantae</taxon>
        <taxon>Streptophyta</taxon>
        <taxon>Embryophyta</taxon>
        <taxon>Tracheophyta</taxon>
        <taxon>Spermatophyta</taxon>
        <taxon>Magnoliopsida</taxon>
        <taxon>Proteales</taxon>
        <taxon>Proteaceae</taxon>
        <taxon>Protea</taxon>
    </lineage>
</organism>
<dbReference type="CDD" id="cd00018">
    <property type="entry name" value="AP2"/>
    <property type="match status" value="1"/>
</dbReference>
<dbReference type="PANTHER" id="PTHR31190">
    <property type="entry name" value="DNA-BINDING DOMAIN"/>
    <property type="match status" value="1"/>
</dbReference>
<evidence type="ECO:0000313" key="9">
    <source>
        <dbReference type="Proteomes" id="UP001141806"/>
    </source>
</evidence>
<comment type="subcellular location">
    <subcellularLocation>
        <location evidence="1">Nucleus</location>
    </subcellularLocation>
</comment>
<keyword evidence="2" id="KW-0805">Transcription regulation</keyword>
<dbReference type="SUPFAM" id="SSF54171">
    <property type="entry name" value="DNA-binding domain"/>
    <property type="match status" value="1"/>
</dbReference>
<dbReference type="GO" id="GO:0003677">
    <property type="term" value="F:DNA binding"/>
    <property type="evidence" value="ECO:0007669"/>
    <property type="project" value="UniProtKB-KW"/>
</dbReference>
<evidence type="ECO:0000256" key="6">
    <source>
        <dbReference type="SAM" id="MobiDB-lite"/>
    </source>
</evidence>
<comment type="caution">
    <text evidence="8">The sequence shown here is derived from an EMBL/GenBank/DDBJ whole genome shotgun (WGS) entry which is preliminary data.</text>
</comment>
<keyword evidence="3" id="KW-0238">DNA-binding</keyword>
<dbReference type="PROSITE" id="PS51032">
    <property type="entry name" value="AP2_ERF"/>
    <property type="match status" value="1"/>
</dbReference>
<evidence type="ECO:0000313" key="8">
    <source>
        <dbReference type="EMBL" id="KAJ4962999.1"/>
    </source>
</evidence>
<name>A0A9Q0HBX7_9MAGN</name>
<dbReference type="InterPro" id="IPR016177">
    <property type="entry name" value="DNA-bd_dom_sf"/>
</dbReference>
<keyword evidence="4" id="KW-0804">Transcription</keyword>
<dbReference type="InterPro" id="IPR044808">
    <property type="entry name" value="ERF_plant"/>
</dbReference>
<feature type="compositionally biased region" description="Polar residues" evidence="6">
    <location>
        <begin position="154"/>
        <end position="167"/>
    </location>
</feature>
<feature type="region of interest" description="Disordered" evidence="6">
    <location>
        <begin position="154"/>
        <end position="182"/>
    </location>
</feature>
<evidence type="ECO:0000256" key="1">
    <source>
        <dbReference type="ARBA" id="ARBA00004123"/>
    </source>
</evidence>
<evidence type="ECO:0000256" key="3">
    <source>
        <dbReference type="ARBA" id="ARBA00023125"/>
    </source>
</evidence>
<dbReference type="InterPro" id="IPR036955">
    <property type="entry name" value="AP2/ERF_dom_sf"/>
</dbReference>
<dbReference type="SMART" id="SM00380">
    <property type="entry name" value="AP2"/>
    <property type="match status" value="1"/>
</dbReference>
<dbReference type="InterPro" id="IPR001471">
    <property type="entry name" value="AP2/ERF_dom"/>
</dbReference>
<dbReference type="AlphaFoldDB" id="A0A9Q0HBX7"/>
<proteinExistence type="predicted"/>
<reference evidence="8" key="1">
    <citation type="journal article" date="2023" name="Plant J.">
        <title>The genome of the king protea, Protea cynaroides.</title>
        <authorList>
            <person name="Chang J."/>
            <person name="Duong T.A."/>
            <person name="Schoeman C."/>
            <person name="Ma X."/>
            <person name="Roodt D."/>
            <person name="Barker N."/>
            <person name="Li Z."/>
            <person name="Van de Peer Y."/>
            <person name="Mizrachi E."/>
        </authorList>
    </citation>
    <scope>NUCLEOTIDE SEQUENCE</scope>
    <source>
        <tissue evidence="8">Young leaves</tissue>
    </source>
</reference>
<dbReference type="GO" id="GO:0009873">
    <property type="term" value="P:ethylene-activated signaling pathway"/>
    <property type="evidence" value="ECO:0007669"/>
    <property type="project" value="InterPro"/>
</dbReference>
<keyword evidence="5" id="KW-0539">Nucleus</keyword>
<sequence length="228" mass="25222">MLKHNFEPQFSLSWPPAGDQVSSIIVSALKHVISGNGGNSAATSSSPIKSSPEFEQAERVPLFLPEADKCGLCEIDGCLGCNLFGTLQPEKKIRKKNNYRNVHRSHWGKWAAEIRGPQSPALGTLDDVGDAAKAYHRATISFHGGRSKINLSVHNSKSQKAVNQLQEQQREEPKSTHPQWPLDIMAAAGPTTINTRDRDFWDMPELDVEELQGWTMMLNIPEDLPTTA</sequence>
<dbReference type="Gene3D" id="3.30.730.10">
    <property type="entry name" value="AP2/ERF domain"/>
    <property type="match status" value="1"/>
</dbReference>
<evidence type="ECO:0000256" key="5">
    <source>
        <dbReference type="ARBA" id="ARBA00023242"/>
    </source>
</evidence>